<organism evidence="1 2">
    <name type="scientific">Rhizobium meliloti</name>
    <name type="common">Ensifer meliloti</name>
    <name type="synonym">Sinorhizobium meliloti</name>
    <dbReference type="NCBI Taxonomy" id="382"/>
    <lineage>
        <taxon>Bacteria</taxon>
        <taxon>Pseudomonadati</taxon>
        <taxon>Pseudomonadota</taxon>
        <taxon>Alphaproteobacteria</taxon>
        <taxon>Hyphomicrobiales</taxon>
        <taxon>Rhizobiaceae</taxon>
        <taxon>Sinorhizobium/Ensifer group</taxon>
        <taxon>Sinorhizobium</taxon>
    </lineage>
</organism>
<comment type="caution">
    <text evidence="1">The sequence shown here is derived from an EMBL/GenBank/DDBJ whole genome shotgun (WGS) entry which is preliminary data.</text>
</comment>
<dbReference type="AlphaFoldDB" id="A0A2J0YUX0"/>
<dbReference type="Proteomes" id="UP000231987">
    <property type="component" value="Unassembled WGS sequence"/>
</dbReference>
<evidence type="ECO:0000313" key="1">
    <source>
        <dbReference type="EMBL" id="PJR10715.1"/>
    </source>
</evidence>
<protein>
    <submittedName>
        <fullName evidence="1">Uncharacterized protein</fullName>
    </submittedName>
</protein>
<reference evidence="1 2" key="1">
    <citation type="submission" date="2017-06" db="EMBL/GenBank/DDBJ databases">
        <title>Ensifer strains isolated from leguminous trees and herbs display diverse denitrification phenotypes with some acting as strong N2O sinks.</title>
        <authorList>
            <person name="Woliy K."/>
            <person name="Mania D."/>
            <person name="Bakken L.R."/>
            <person name="Frostegard A."/>
        </authorList>
    </citation>
    <scope>NUCLEOTIDE SEQUENCE [LARGE SCALE GENOMIC DNA]</scope>
    <source>
        <strain evidence="1 2">AC50a</strain>
    </source>
</reference>
<gene>
    <name evidence="1" type="ORF">CEJ86_28375</name>
</gene>
<name>A0A2J0YUX0_RHIML</name>
<sequence>MAQSICLIEIRSEMGVFLIRELNVEWPSWAIKKRARGAEEEGLALTGRIPVGDVRRPGMKVHANETDWQGWRGNRTVARRILAFSINPVVKFSLGCLCINLAELY</sequence>
<dbReference type="EMBL" id="NJGD01000021">
    <property type="protein sequence ID" value="PJR10715.1"/>
    <property type="molecule type" value="Genomic_DNA"/>
</dbReference>
<proteinExistence type="predicted"/>
<accession>A0A2J0YUX0</accession>
<evidence type="ECO:0000313" key="2">
    <source>
        <dbReference type="Proteomes" id="UP000231987"/>
    </source>
</evidence>